<reference evidence="6 7" key="1">
    <citation type="submission" date="2018-09" db="EMBL/GenBank/DDBJ databases">
        <authorList>
            <person name="Wang X."/>
            <person name="Du Z."/>
        </authorList>
    </citation>
    <scope>NUCLEOTIDE SEQUENCE [LARGE SCALE GENOMIC DNA]</scope>
    <source>
        <strain evidence="6 7">N3</strain>
    </source>
</reference>
<dbReference type="PROSITE" id="PS00149">
    <property type="entry name" value="SULFATASE_2"/>
    <property type="match status" value="1"/>
</dbReference>
<evidence type="ECO:0000313" key="6">
    <source>
        <dbReference type="EMBL" id="RIW18280.1"/>
    </source>
</evidence>
<name>A0A418PVS2_9BACT</name>
<gene>
    <name evidence="6" type="ORF">D0X99_00855</name>
</gene>
<dbReference type="PANTHER" id="PTHR42693">
    <property type="entry name" value="ARYLSULFATASE FAMILY MEMBER"/>
    <property type="match status" value="1"/>
</dbReference>
<dbReference type="RefSeq" id="WP_119475759.1">
    <property type="nucleotide sequence ID" value="NZ_QXML01000001.1"/>
</dbReference>
<dbReference type="EMBL" id="QXML01000001">
    <property type="protein sequence ID" value="RIW18280.1"/>
    <property type="molecule type" value="Genomic_DNA"/>
</dbReference>
<keyword evidence="3" id="KW-0378">Hydrolase</keyword>
<dbReference type="InterPro" id="IPR000917">
    <property type="entry name" value="Sulfatase_N"/>
</dbReference>
<evidence type="ECO:0000256" key="2">
    <source>
        <dbReference type="ARBA" id="ARBA00022723"/>
    </source>
</evidence>
<dbReference type="AlphaFoldDB" id="A0A418PVS2"/>
<evidence type="ECO:0000259" key="5">
    <source>
        <dbReference type="Pfam" id="PF00884"/>
    </source>
</evidence>
<dbReference type="Gene3D" id="3.30.1120.10">
    <property type="match status" value="1"/>
</dbReference>
<accession>A0A418PVS2</accession>
<keyword evidence="7" id="KW-1185">Reference proteome</keyword>
<dbReference type="Pfam" id="PF00884">
    <property type="entry name" value="Sulfatase"/>
    <property type="match status" value="1"/>
</dbReference>
<proteinExistence type="inferred from homology"/>
<dbReference type="InterPro" id="IPR017850">
    <property type="entry name" value="Alkaline_phosphatase_core_sf"/>
</dbReference>
<dbReference type="PANTHER" id="PTHR42693:SF33">
    <property type="entry name" value="ARYLSULFATASE"/>
    <property type="match status" value="1"/>
</dbReference>
<dbReference type="SUPFAM" id="SSF53649">
    <property type="entry name" value="Alkaline phosphatase-like"/>
    <property type="match status" value="1"/>
</dbReference>
<dbReference type="Gene3D" id="3.40.720.10">
    <property type="entry name" value="Alkaline Phosphatase, subunit A"/>
    <property type="match status" value="1"/>
</dbReference>
<dbReference type="PROSITE" id="PS51257">
    <property type="entry name" value="PROKAR_LIPOPROTEIN"/>
    <property type="match status" value="1"/>
</dbReference>
<evidence type="ECO:0000256" key="4">
    <source>
        <dbReference type="ARBA" id="ARBA00022837"/>
    </source>
</evidence>
<keyword evidence="4" id="KW-0106">Calcium</keyword>
<comment type="caution">
    <text evidence="6">The sequence shown here is derived from an EMBL/GenBank/DDBJ whole genome shotgun (WGS) entry which is preliminary data.</text>
</comment>
<dbReference type="InterPro" id="IPR024607">
    <property type="entry name" value="Sulfatase_CS"/>
</dbReference>
<feature type="domain" description="Sulfatase N-terminal" evidence="5">
    <location>
        <begin position="31"/>
        <end position="430"/>
    </location>
</feature>
<keyword evidence="2" id="KW-0479">Metal-binding</keyword>
<dbReference type="GO" id="GO:0004065">
    <property type="term" value="F:arylsulfatase activity"/>
    <property type="evidence" value="ECO:0007669"/>
    <property type="project" value="TreeGrafter"/>
</dbReference>
<comment type="similarity">
    <text evidence="1">Belongs to the sulfatase family.</text>
</comment>
<evidence type="ECO:0000256" key="1">
    <source>
        <dbReference type="ARBA" id="ARBA00008779"/>
    </source>
</evidence>
<dbReference type="GO" id="GO:0046872">
    <property type="term" value="F:metal ion binding"/>
    <property type="evidence" value="ECO:0007669"/>
    <property type="project" value="UniProtKB-KW"/>
</dbReference>
<dbReference type="InterPro" id="IPR050738">
    <property type="entry name" value="Sulfatase"/>
</dbReference>
<evidence type="ECO:0000313" key="7">
    <source>
        <dbReference type="Proteomes" id="UP000283522"/>
    </source>
</evidence>
<dbReference type="OrthoDB" id="9764377at2"/>
<evidence type="ECO:0000256" key="3">
    <source>
        <dbReference type="ARBA" id="ARBA00022801"/>
    </source>
</evidence>
<protein>
    <submittedName>
        <fullName evidence="6">Arylsulfatase</fullName>
    </submittedName>
</protein>
<dbReference type="Proteomes" id="UP000283522">
    <property type="component" value="Unassembled WGS sequence"/>
</dbReference>
<sequence length="554" mass="61894">MNCKAKSFPLLVLFGLSLFSCKKDTPSPKASNILLIVADDLGYADMGSFGGDIETPNLDELARQGIRFSRFHTAPFCAVTRAMLLSGNFSHVAGMGSQGLVTGVPGYEGRLSDRIIPVPELLRNAGYHTYIAGKWHLGGMEGANPADKGFEKSFVIQEEGGANHYSEKGIFPEFPVTLYTENGAQVKWPDGAYSTDFYTDKLIEYIQSNPKDGKPFFAFAAYTSPHWPLQVDSTYWKKYEGRYDKGYEVLREQRLVSLKKAGMISPNAQLPPLHPRVKPWDSLSPEEQKKEARKMELYAGMVDNLDYNIGRLIAFLKETGQYENTLIVFMSDNGAAAEDFFYHEYYGPFLQENYSDALEDMGKENSFVSYGPQWAEAGSAPFLYFKGYTTEGGMNAPMIIAGKEVEGKGSINSSFLTVMDLAPTFYELAEVSYPESWQGKARKPLAGSSILPLLTGKQDLVHDSTYVFGLEHRGNAMLRKGKWKLLNTTTPLEVKNFGLYNIETDLSEQQNLKDLYPEKFQELLLEWEKFSKQVGIVTPTPKAGEGLNNQNIKP</sequence>
<organism evidence="6 7">
    <name type="scientific">Algoriphagus lacus</name>
    <dbReference type="NCBI Taxonomy" id="2056311"/>
    <lineage>
        <taxon>Bacteria</taxon>
        <taxon>Pseudomonadati</taxon>
        <taxon>Bacteroidota</taxon>
        <taxon>Cytophagia</taxon>
        <taxon>Cytophagales</taxon>
        <taxon>Cyclobacteriaceae</taxon>
        <taxon>Algoriphagus</taxon>
    </lineage>
</organism>
<dbReference type="CDD" id="cd16025">
    <property type="entry name" value="PAS_like"/>
    <property type="match status" value="1"/>
</dbReference>